<dbReference type="OrthoDB" id="9780269at2"/>
<keyword evidence="2" id="KW-0378">Hydrolase</keyword>
<evidence type="ECO:0000313" key="3">
    <source>
        <dbReference type="Proteomes" id="UP000240419"/>
    </source>
</evidence>
<gene>
    <name evidence="2" type="ORF">C7R93_13350</name>
</gene>
<organism evidence="2 3">
    <name type="scientific">Brevibacillus fortis</name>
    <dbReference type="NCBI Taxonomy" id="2126352"/>
    <lineage>
        <taxon>Bacteria</taxon>
        <taxon>Bacillati</taxon>
        <taxon>Bacillota</taxon>
        <taxon>Bacilli</taxon>
        <taxon>Bacillales</taxon>
        <taxon>Paenibacillaceae</taxon>
        <taxon>Brevibacillus</taxon>
    </lineage>
</organism>
<protein>
    <submittedName>
        <fullName evidence="2">Alpha/beta hydrolase</fullName>
    </submittedName>
</protein>
<name>A0A2P7V7S0_9BACL</name>
<dbReference type="PANTHER" id="PTHR43265">
    <property type="entry name" value="ESTERASE ESTD"/>
    <property type="match status" value="1"/>
</dbReference>
<proteinExistence type="predicted"/>
<sequence length="272" mass="30132">MERILQIPSDTISLTATLHEPACTTGKTSKTRVKYPLVVICHGFIGSRIGVNRLFVKAARELASHGFGVLRFDYGGCGESDGNYGAGGLDVLLAQTRDVLDHVFTLEQVDQERVCLLGHSLGGAVSVLTASQDKRIHSLILWAPVARPFDDIVRIVGEKEYKEALSYGKTDHMGYELERRFFQSLGTALPLRQAKQFEGEVLILHGNRDEVIAVDAMFHYERELHLRRRGSCETEVVVGGDHTFSSADSYKSLIGSTKSWLARLQEKETVAV</sequence>
<dbReference type="EMBL" id="PXZM01000021">
    <property type="protein sequence ID" value="PSJ95245.1"/>
    <property type="molecule type" value="Genomic_DNA"/>
</dbReference>
<keyword evidence="3" id="KW-1185">Reference proteome</keyword>
<dbReference type="AlphaFoldDB" id="A0A2P7V7S0"/>
<reference evidence="2 3" key="1">
    <citation type="submission" date="2018-03" db="EMBL/GenBank/DDBJ databases">
        <title>Brevisbacillus phylogenomics.</title>
        <authorList>
            <person name="Dunlap C."/>
        </authorList>
    </citation>
    <scope>NUCLEOTIDE SEQUENCE [LARGE SCALE GENOMIC DNA]</scope>
    <source>
        <strain evidence="2 3">NRRL NRS-1210</strain>
    </source>
</reference>
<dbReference type="GO" id="GO:0052689">
    <property type="term" value="F:carboxylic ester hydrolase activity"/>
    <property type="evidence" value="ECO:0007669"/>
    <property type="project" value="TreeGrafter"/>
</dbReference>
<feature type="domain" description="Serine aminopeptidase S33" evidence="1">
    <location>
        <begin position="37"/>
        <end position="149"/>
    </location>
</feature>
<dbReference type="Proteomes" id="UP000240419">
    <property type="component" value="Unassembled WGS sequence"/>
</dbReference>
<evidence type="ECO:0000259" key="1">
    <source>
        <dbReference type="Pfam" id="PF12146"/>
    </source>
</evidence>
<dbReference type="InterPro" id="IPR029058">
    <property type="entry name" value="AB_hydrolase_fold"/>
</dbReference>
<dbReference type="Gene3D" id="3.40.50.1820">
    <property type="entry name" value="alpha/beta hydrolase"/>
    <property type="match status" value="1"/>
</dbReference>
<dbReference type="RefSeq" id="WP_106839278.1">
    <property type="nucleotide sequence ID" value="NZ_JBCNIW010000012.1"/>
</dbReference>
<evidence type="ECO:0000313" key="2">
    <source>
        <dbReference type="EMBL" id="PSJ95245.1"/>
    </source>
</evidence>
<dbReference type="Pfam" id="PF12146">
    <property type="entry name" value="Hydrolase_4"/>
    <property type="match status" value="1"/>
</dbReference>
<dbReference type="InterPro" id="IPR053145">
    <property type="entry name" value="AB_hydrolase_Est10"/>
</dbReference>
<dbReference type="SUPFAM" id="SSF53474">
    <property type="entry name" value="alpha/beta-Hydrolases"/>
    <property type="match status" value="1"/>
</dbReference>
<dbReference type="InterPro" id="IPR022742">
    <property type="entry name" value="Hydrolase_4"/>
</dbReference>
<dbReference type="PANTHER" id="PTHR43265:SF1">
    <property type="entry name" value="ESTERASE ESTD"/>
    <property type="match status" value="1"/>
</dbReference>
<comment type="caution">
    <text evidence="2">The sequence shown here is derived from an EMBL/GenBank/DDBJ whole genome shotgun (WGS) entry which is preliminary data.</text>
</comment>
<accession>A0A2P7V7S0</accession>